<protein>
    <recommendedName>
        <fullName evidence="7">Transcription factor CBF/NF-Y/archaeal histone domain-containing protein</fullName>
    </recommendedName>
</protein>
<sequence>MDPAQAHFLFSLLFSLPNVWGVQGCMGIKVDFNINPVPSELPLEAMKNEEMVSVDQLLMTKACEVFLKDLTNLALLNAKEKNERIVKPCDVVKAIKETDRMDFLKNVASDVKRWDGTGIPDPIWYTSQEGMELDYRNVENFLYGNQTCFPHDADCMENPIMNMGNSNARWCEIFSHKSHESLDSYYTAKHDNTIKRAGGNQPRASPTLDDATTKGTYGWSYWEGE</sequence>
<dbReference type="PaxDb" id="3880-AES80618"/>
<keyword evidence="2" id="KW-0539">Nucleus</keyword>
<gene>
    <name evidence="4" type="ordered locus">MTR_7g082780</name>
</gene>
<evidence type="ECO:0000313" key="4">
    <source>
        <dbReference type="EMBL" id="AES80618.1"/>
    </source>
</evidence>
<reference evidence="5" key="3">
    <citation type="submission" date="2015-04" db="UniProtKB">
        <authorList>
            <consortium name="EnsemblPlants"/>
        </authorList>
    </citation>
    <scope>IDENTIFICATION</scope>
    <source>
        <strain evidence="5">cv. Jemalong A17</strain>
    </source>
</reference>
<dbReference type="EnsemblPlants" id="AES80618">
    <property type="protein sequence ID" value="AES80618"/>
    <property type="gene ID" value="MTR_7g082780"/>
</dbReference>
<dbReference type="InterPro" id="IPR009072">
    <property type="entry name" value="Histone-fold"/>
</dbReference>
<name>G7KV87_MEDTR</name>
<organism evidence="4 6">
    <name type="scientific">Medicago truncatula</name>
    <name type="common">Barrel medic</name>
    <name type="synonym">Medicago tribuloides</name>
    <dbReference type="NCBI Taxonomy" id="3880"/>
    <lineage>
        <taxon>Eukaryota</taxon>
        <taxon>Viridiplantae</taxon>
        <taxon>Streptophyta</taxon>
        <taxon>Embryophyta</taxon>
        <taxon>Tracheophyta</taxon>
        <taxon>Spermatophyta</taxon>
        <taxon>Magnoliopsida</taxon>
        <taxon>eudicotyledons</taxon>
        <taxon>Gunneridae</taxon>
        <taxon>Pentapetalae</taxon>
        <taxon>rosids</taxon>
        <taxon>fabids</taxon>
        <taxon>Fabales</taxon>
        <taxon>Fabaceae</taxon>
        <taxon>Papilionoideae</taxon>
        <taxon>50 kb inversion clade</taxon>
        <taxon>NPAAA clade</taxon>
        <taxon>Hologalegina</taxon>
        <taxon>IRL clade</taxon>
        <taxon>Trifolieae</taxon>
        <taxon>Medicago</taxon>
    </lineage>
</organism>
<evidence type="ECO:0008006" key="7">
    <source>
        <dbReference type="Google" id="ProtNLM"/>
    </source>
</evidence>
<evidence type="ECO:0000256" key="1">
    <source>
        <dbReference type="ARBA" id="ARBA00004123"/>
    </source>
</evidence>
<dbReference type="InterPro" id="IPR050568">
    <property type="entry name" value="Transcr_DNA_Rep_Reg"/>
</dbReference>
<feature type="chain" id="PRO_5014573869" description="Transcription factor CBF/NF-Y/archaeal histone domain-containing protein" evidence="3">
    <location>
        <begin position="22"/>
        <end position="225"/>
    </location>
</feature>
<reference evidence="4 6" key="2">
    <citation type="journal article" date="2014" name="BMC Genomics">
        <title>An improved genome release (version Mt4.0) for the model legume Medicago truncatula.</title>
        <authorList>
            <person name="Tang H."/>
            <person name="Krishnakumar V."/>
            <person name="Bidwell S."/>
            <person name="Rosen B."/>
            <person name="Chan A."/>
            <person name="Zhou S."/>
            <person name="Gentzbittel L."/>
            <person name="Childs K.L."/>
            <person name="Yandell M."/>
            <person name="Gundlach H."/>
            <person name="Mayer K.F."/>
            <person name="Schwartz D.C."/>
            <person name="Town C.D."/>
        </authorList>
    </citation>
    <scope>GENOME REANNOTATION</scope>
    <source>
        <strain evidence="5 6">cv. Jemalong A17</strain>
    </source>
</reference>
<proteinExistence type="predicted"/>
<dbReference type="HOGENOM" id="CLU_1231503_0_0_1"/>
<evidence type="ECO:0000313" key="6">
    <source>
        <dbReference type="Proteomes" id="UP000002051"/>
    </source>
</evidence>
<keyword evidence="3" id="KW-0732">Signal</keyword>
<evidence type="ECO:0000256" key="3">
    <source>
        <dbReference type="SAM" id="SignalP"/>
    </source>
</evidence>
<dbReference type="AlphaFoldDB" id="G7KV87"/>
<dbReference type="PANTHER" id="PTHR10252:SF124">
    <property type="entry name" value="NUCLEAR TRANSCRIPTION FACTOR Y SUBUNIT C-10"/>
    <property type="match status" value="1"/>
</dbReference>
<dbReference type="GO" id="GO:0005634">
    <property type="term" value="C:nucleus"/>
    <property type="evidence" value="ECO:0000318"/>
    <property type="project" value="GO_Central"/>
</dbReference>
<dbReference type="GO" id="GO:0006355">
    <property type="term" value="P:regulation of DNA-templated transcription"/>
    <property type="evidence" value="ECO:0000318"/>
    <property type="project" value="GO_Central"/>
</dbReference>
<dbReference type="GO" id="GO:0000976">
    <property type="term" value="F:transcription cis-regulatory region binding"/>
    <property type="evidence" value="ECO:0000318"/>
    <property type="project" value="GO_Central"/>
</dbReference>
<dbReference type="Gene3D" id="1.10.20.10">
    <property type="entry name" value="Histone, subunit A"/>
    <property type="match status" value="1"/>
</dbReference>
<keyword evidence="6" id="KW-1185">Reference proteome</keyword>
<evidence type="ECO:0000256" key="2">
    <source>
        <dbReference type="ARBA" id="ARBA00023242"/>
    </source>
</evidence>
<evidence type="ECO:0000313" key="5">
    <source>
        <dbReference type="EnsemblPlants" id="AES80618"/>
    </source>
</evidence>
<comment type="subcellular location">
    <subcellularLocation>
        <location evidence="1">Nucleus</location>
    </subcellularLocation>
</comment>
<dbReference type="EMBL" id="CM001223">
    <property type="protein sequence ID" value="AES80618.1"/>
    <property type="molecule type" value="Genomic_DNA"/>
</dbReference>
<dbReference type="PANTHER" id="PTHR10252">
    <property type="entry name" value="HISTONE-LIKE TRANSCRIPTION FACTOR CCAAT-RELATED"/>
    <property type="match status" value="1"/>
</dbReference>
<dbReference type="Proteomes" id="UP000002051">
    <property type="component" value="Unassembled WGS sequence"/>
</dbReference>
<reference evidence="4 6" key="1">
    <citation type="journal article" date="2011" name="Nature">
        <title>The Medicago genome provides insight into the evolution of rhizobial symbioses.</title>
        <authorList>
            <person name="Young N.D."/>
            <person name="Debelle F."/>
            <person name="Oldroyd G.E."/>
            <person name="Geurts R."/>
            <person name="Cannon S.B."/>
            <person name="Udvardi M.K."/>
            <person name="Benedito V.A."/>
            <person name="Mayer K.F."/>
            <person name="Gouzy J."/>
            <person name="Schoof H."/>
            <person name="Van de Peer Y."/>
            <person name="Proost S."/>
            <person name="Cook D.R."/>
            <person name="Meyers B.C."/>
            <person name="Spannagl M."/>
            <person name="Cheung F."/>
            <person name="De Mita S."/>
            <person name="Krishnakumar V."/>
            <person name="Gundlach H."/>
            <person name="Zhou S."/>
            <person name="Mudge J."/>
            <person name="Bharti A.K."/>
            <person name="Murray J.D."/>
            <person name="Naoumkina M.A."/>
            <person name="Rosen B."/>
            <person name="Silverstein K.A."/>
            <person name="Tang H."/>
            <person name="Rombauts S."/>
            <person name="Zhao P.X."/>
            <person name="Zhou P."/>
            <person name="Barbe V."/>
            <person name="Bardou P."/>
            <person name="Bechner M."/>
            <person name="Bellec A."/>
            <person name="Berger A."/>
            <person name="Berges H."/>
            <person name="Bidwell S."/>
            <person name="Bisseling T."/>
            <person name="Choisne N."/>
            <person name="Couloux A."/>
            <person name="Denny R."/>
            <person name="Deshpande S."/>
            <person name="Dai X."/>
            <person name="Doyle J.J."/>
            <person name="Dudez A.M."/>
            <person name="Farmer A.D."/>
            <person name="Fouteau S."/>
            <person name="Franken C."/>
            <person name="Gibelin C."/>
            <person name="Gish J."/>
            <person name="Goldstein S."/>
            <person name="Gonzalez A.J."/>
            <person name="Green P.J."/>
            <person name="Hallab A."/>
            <person name="Hartog M."/>
            <person name="Hua A."/>
            <person name="Humphray S.J."/>
            <person name="Jeong D.H."/>
            <person name="Jing Y."/>
            <person name="Jocker A."/>
            <person name="Kenton S.M."/>
            <person name="Kim D.J."/>
            <person name="Klee K."/>
            <person name="Lai H."/>
            <person name="Lang C."/>
            <person name="Lin S."/>
            <person name="Macmil S.L."/>
            <person name="Magdelenat G."/>
            <person name="Matthews L."/>
            <person name="McCorrison J."/>
            <person name="Monaghan E.L."/>
            <person name="Mun J.H."/>
            <person name="Najar F.Z."/>
            <person name="Nicholson C."/>
            <person name="Noirot C."/>
            <person name="O'Bleness M."/>
            <person name="Paule C.R."/>
            <person name="Poulain J."/>
            <person name="Prion F."/>
            <person name="Qin B."/>
            <person name="Qu C."/>
            <person name="Retzel E.F."/>
            <person name="Riddle C."/>
            <person name="Sallet E."/>
            <person name="Samain S."/>
            <person name="Samson N."/>
            <person name="Sanders I."/>
            <person name="Saurat O."/>
            <person name="Scarpelli C."/>
            <person name="Schiex T."/>
            <person name="Segurens B."/>
            <person name="Severin A.J."/>
            <person name="Sherrier D.J."/>
            <person name="Shi R."/>
            <person name="Sims S."/>
            <person name="Singer S.R."/>
            <person name="Sinharoy S."/>
            <person name="Sterck L."/>
            <person name="Viollet A."/>
            <person name="Wang B.B."/>
            <person name="Wang K."/>
            <person name="Wang M."/>
            <person name="Wang X."/>
            <person name="Warfsmann J."/>
            <person name="Weissenbach J."/>
            <person name="White D.D."/>
            <person name="White J.D."/>
            <person name="Wiley G.B."/>
            <person name="Wincker P."/>
            <person name="Xing Y."/>
            <person name="Yang L."/>
            <person name="Yao Z."/>
            <person name="Ying F."/>
            <person name="Zhai J."/>
            <person name="Zhou L."/>
            <person name="Zuber A."/>
            <person name="Denarie J."/>
            <person name="Dixon R.A."/>
            <person name="May G.D."/>
            <person name="Schwartz D.C."/>
            <person name="Rogers J."/>
            <person name="Quetier F."/>
            <person name="Town C.D."/>
            <person name="Roe B.A."/>
        </authorList>
    </citation>
    <scope>NUCLEOTIDE SEQUENCE [LARGE SCALE GENOMIC DNA]</scope>
    <source>
        <strain evidence="4">A17</strain>
        <strain evidence="5 6">cv. Jemalong A17</strain>
    </source>
</reference>
<accession>G7KV87</accession>
<dbReference type="SUPFAM" id="SSF47113">
    <property type="entry name" value="Histone-fold"/>
    <property type="match status" value="1"/>
</dbReference>
<feature type="signal peptide" evidence="3">
    <location>
        <begin position="1"/>
        <end position="21"/>
    </location>
</feature>
<dbReference type="GO" id="GO:0046982">
    <property type="term" value="F:protein heterodimerization activity"/>
    <property type="evidence" value="ECO:0007669"/>
    <property type="project" value="InterPro"/>
</dbReference>